<feature type="domain" description="Histidine kinase" evidence="9">
    <location>
        <begin position="525"/>
        <end position="625"/>
    </location>
</feature>
<evidence type="ECO:0000256" key="2">
    <source>
        <dbReference type="ARBA" id="ARBA00012438"/>
    </source>
</evidence>
<dbReference type="Pfam" id="PF07568">
    <property type="entry name" value="HisKA_2"/>
    <property type="match status" value="1"/>
</dbReference>
<dbReference type="Gene3D" id="3.30.565.10">
    <property type="entry name" value="Histidine kinase-like ATPase, C-terminal domain"/>
    <property type="match status" value="1"/>
</dbReference>
<accession>A0A839V0K0</accession>
<dbReference type="PROSITE" id="PS50109">
    <property type="entry name" value="HIS_KIN"/>
    <property type="match status" value="1"/>
</dbReference>
<keyword evidence="3" id="KW-0597">Phosphoprotein</keyword>
<dbReference type="AlphaFoldDB" id="A0A839V0K0"/>
<dbReference type="GO" id="GO:0005524">
    <property type="term" value="F:ATP binding"/>
    <property type="evidence" value="ECO:0007669"/>
    <property type="project" value="UniProtKB-KW"/>
</dbReference>
<gene>
    <name evidence="10" type="ORF">FHR90_002029</name>
</gene>
<keyword evidence="6 10" id="KW-0418">Kinase</keyword>
<dbReference type="InterPro" id="IPR003594">
    <property type="entry name" value="HATPase_dom"/>
</dbReference>
<evidence type="ECO:0000256" key="3">
    <source>
        <dbReference type="ARBA" id="ARBA00022553"/>
    </source>
</evidence>
<dbReference type="Gene3D" id="3.30.450.20">
    <property type="entry name" value="PAS domain"/>
    <property type="match status" value="1"/>
</dbReference>
<evidence type="ECO:0000256" key="6">
    <source>
        <dbReference type="ARBA" id="ARBA00022777"/>
    </source>
</evidence>
<evidence type="ECO:0000256" key="7">
    <source>
        <dbReference type="ARBA" id="ARBA00022840"/>
    </source>
</evidence>
<comment type="caution">
    <text evidence="10">The sequence shown here is derived from an EMBL/GenBank/DDBJ whole genome shotgun (WGS) entry which is preliminary data.</text>
</comment>
<dbReference type="InterPro" id="IPR011495">
    <property type="entry name" value="Sig_transdc_His_kin_sub2_dim/P"/>
</dbReference>
<reference evidence="10 11" key="1">
    <citation type="submission" date="2020-08" db="EMBL/GenBank/DDBJ databases">
        <title>Genomic Encyclopedia of Type Strains, Phase III (KMG-III): the genomes of soil and plant-associated and newly described type strains.</title>
        <authorList>
            <person name="Whitman W."/>
        </authorList>
    </citation>
    <scope>NUCLEOTIDE SEQUENCE [LARGE SCALE GENOMIC DNA]</scope>
    <source>
        <strain evidence="10 11">CECT 8088</strain>
    </source>
</reference>
<keyword evidence="11" id="KW-1185">Reference proteome</keyword>
<dbReference type="SUPFAM" id="SSF55874">
    <property type="entry name" value="ATPase domain of HSP90 chaperone/DNA topoisomerase II/histidine kinase"/>
    <property type="match status" value="1"/>
</dbReference>
<dbReference type="InterPro" id="IPR005467">
    <property type="entry name" value="His_kinase_dom"/>
</dbReference>
<dbReference type="EC" id="2.7.13.3" evidence="2"/>
<dbReference type="InterPro" id="IPR036890">
    <property type="entry name" value="HATPase_C_sf"/>
</dbReference>
<evidence type="ECO:0000313" key="10">
    <source>
        <dbReference type="EMBL" id="MBB3174193.1"/>
    </source>
</evidence>
<keyword evidence="8" id="KW-0812">Transmembrane</keyword>
<keyword evidence="5" id="KW-0547">Nucleotide-binding</keyword>
<protein>
    <recommendedName>
        <fullName evidence="2">histidine kinase</fullName>
        <ecNumber evidence="2">2.7.13.3</ecNumber>
    </recommendedName>
</protein>
<keyword evidence="8" id="KW-1133">Transmembrane helix</keyword>
<dbReference type="RefSeq" id="WP_183275164.1">
    <property type="nucleotide sequence ID" value="NZ_JACHXV010000006.1"/>
</dbReference>
<dbReference type="PANTHER" id="PTHR41523:SF8">
    <property type="entry name" value="ETHYLENE RESPONSE SENSOR PROTEIN"/>
    <property type="match status" value="1"/>
</dbReference>
<dbReference type="SMART" id="SM00387">
    <property type="entry name" value="HATPase_c"/>
    <property type="match status" value="1"/>
</dbReference>
<sequence>MTGAHTAPPRRRPARGRWLFGGVNERMLVIILLATLPMAALSAVTAWQNYGAVRMHNVVQTRDLRDHIIERSRTQIEVATNVLDRLAERQKTMSDSGCADMLRFVVSLDVLRSTRLSILDNHHGILCSEASHGMAADPGLTAIALPPAGQMAILPADVQPLTLDIVSRPAEAVEQAAGPGLLVAQIEIGWWSASGPGPHQRVLGIDGGRTRVWMRFADGEVRALCGDCGWAPPPATMWPSRDAVTTEGVSSQQQDYASGRIANGVDLLVVTLPGTSDAQALAAFFLRVIEIVLILGAALLLVVVAANLAIVAPIDELTRAVDRWRHGGAFQRSRIALMPAELRRLWEAFGSATEALTRHEAELAAAEVRQGLLIKEIHHRVKNNLQIIASLLNLQANRIKQPDSKAEFASARDRVRALATLHRHLYQEGEPETMGLRGFIEELCAQLFQAMGERAVGATGERAVGATGERAVGATGEHVAGETGERVAGVTRERAGRATGGRIRLEVAVPDIEMPADQAVPIALIITEAVSNAVKYAFPPGRSGRIALSLTEIGAEAAPDGIERLRLVIADDGIGFPEGRAETESGVRDGLGIQLIRGFARQLGATLDVVQDQGTTYTVDIPRHLASQGVRL</sequence>
<dbReference type="Proteomes" id="UP000557688">
    <property type="component" value="Unassembled WGS sequence"/>
</dbReference>
<dbReference type="EMBL" id="JACHXV010000006">
    <property type="protein sequence ID" value="MBB3174193.1"/>
    <property type="molecule type" value="Genomic_DNA"/>
</dbReference>
<dbReference type="GO" id="GO:0004673">
    <property type="term" value="F:protein histidine kinase activity"/>
    <property type="evidence" value="ECO:0007669"/>
    <property type="project" value="UniProtKB-EC"/>
</dbReference>
<evidence type="ECO:0000256" key="4">
    <source>
        <dbReference type="ARBA" id="ARBA00022679"/>
    </source>
</evidence>
<evidence type="ECO:0000256" key="1">
    <source>
        <dbReference type="ARBA" id="ARBA00000085"/>
    </source>
</evidence>
<comment type="catalytic activity">
    <reaction evidence="1">
        <text>ATP + protein L-histidine = ADP + protein N-phospho-L-histidine.</text>
        <dbReference type="EC" id="2.7.13.3"/>
    </reaction>
</comment>
<feature type="transmembrane region" description="Helical" evidence="8">
    <location>
        <begin position="27"/>
        <end position="47"/>
    </location>
</feature>
<organism evidence="10 11">
    <name type="scientific">Endobacter medicaginis</name>
    <dbReference type="NCBI Taxonomy" id="1181271"/>
    <lineage>
        <taxon>Bacteria</taxon>
        <taxon>Pseudomonadati</taxon>
        <taxon>Pseudomonadota</taxon>
        <taxon>Alphaproteobacteria</taxon>
        <taxon>Acetobacterales</taxon>
        <taxon>Acetobacteraceae</taxon>
        <taxon>Endobacter</taxon>
    </lineage>
</organism>
<dbReference type="Pfam" id="PF02518">
    <property type="entry name" value="HATPase_c"/>
    <property type="match status" value="1"/>
</dbReference>
<evidence type="ECO:0000259" key="9">
    <source>
        <dbReference type="PROSITE" id="PS50109"/>
    </source>
</evidence>
<name>A0A839V0K0_9PROT</name>
<dbReference type="PANTHER" id="PTHR41523">
    <property type="entry name" value="TWO-COMPONENT SYSTEM SENSOR PROTEIN"/>
    <property type="match status" value="1"/>
</dbReference>
<keyword evidence="7" id="KW-0067">ATP-binding</keyword>
<keyword evidence="4" id="KW-0808">Transferase</keyword>
<evidence type="ECO:0000256" key="5">
    <source>
        <dbReference type="ARBA" id="ARBA00022741"/>
    </source>
</evidence>
<evidence type="ECO:0000256" key="8">
    <source>
        <dbReference type="SAM" id="Phobius"/>
    </source>
</evidence>
<feature type="transmembrane region" description="Helical" evidence="8">
    <location>
        <begin position="291"/>
        <end position="312"/>
    </location>
</feature>
<evidence type="ECO:0000313" key="11">
    <source>
        <dbReference type="Proteomes" id="UP000557688"/>
    </source>
</evidence>
<proteinExistence type="predicted"/>
<keyword evidence="8" id="KW-0472">Membrane</keyword>